<dbReference type="CDD" id="cd00496">
    <property type="entry name" value="PheRS_alpha_core"/>
    <property type="match status" value="1"/>
</dbReference>
<evidence type="ECO:0000256" key="3">
    <source>
        <dbReference type="ARBA" id="ARBA00011209"/>
    </source>
</evidence>
<dbReference type="InterPro" id="IPR004188">
    <property type="entry name" value="Phe-tRNA_ligase_II_N"/>
</dbReference>
<dbReference type="NCBIfam" id="TIGR00468">
    <property type="entry name" value="pheS"/>
    <property type="match status" value="1"/>
</dbReference>
<accession>A0A9D1M2U5</accession>
<dbReference type="EC" id="6.1.1.20" evidence="13"/>
<dbReference type="SUPFAM" id="SSF55681">
    <property type="entry name" value="Class II aaRS and biotin synthetases"/>
    <property type="match status" value="1"/>
</dbReference>
<comment type="caution">
    <text evidence="15">The sequence shown here is derived from an EMBL/GenBank/DDBJ whole genome shotgun (WGS) entry which is preliminary data.</text>
</comment>
<dbReference type="HAMAP" id="MF_00281">
    <property type="entry name" value="Phe_tRNA_synth_alpha1"/>
    <property type="match status" value="1"/>
</dbReference>
<evidence type="ECO:0000256" key="5">
    <source>
        <dbReference type="ARBA" id="ARBA00022598"/>
    </source>
</evidence>
<dbReference type="InterPro" id="IPR002319">
    <property type="entry name" value="Phenylalanyl-tRNA_Synthase"/>
</dbReference>
<keyword evidence="10 13" id="KW-0648">Protein biosynthesis</keyword>
<evidence type="ECO:0000256" key="4">
    <source>
        <dbReference type="ARBA" id="ARBA00022490"/>
    </source>
</evidence>
<keyword evidence="6 13" id="KW-0479">Metal-binding</keyword>
<dbReference type="EMBL" id="DVNC01000011">
    <property type="protein sequence ID" value="HIU52649.1"/>
    <property type="molecule type" value="Genomic_DNA"/>
</dbReference>
<dbReference type="GO" id="GO:0005524">
    <property type="term" value="F:ATP binding"/>
    <property type="evidence" value="ECO:0007669"/>
    <property type="project" value="UniProtKB-UniRule"/>
</dbReference>
<comment type="catalytic activity">
    <reaction evidence="12 13">
        <text>tRNA(Phe) + L-phenylalanine + ATP = L-phenylalanyl-tRNA(Phe) + AMP + diphosphate + H(+)</text>
        <dbReference type="Rhea" id="RHEA:19413"/>
        <dbReference type="Rhea" id="RHEA-COMP:9668"/>
        <dbReference type="Rhea" id="RHEA-COMP:9699"/>
        <dbReference type="ChEBI" id="CHEBI:15378"/>
        <dbReference type="ChEBI" id="CHEBI:30616"/>
        <dbReference type="ChEBI" id="CHEBI:33019"/>
        <dbReference type="ChEBI" id="CHEBI:58095"/>
        <dbReference type="ChEBI" id="CHEBI:78442"/>
        <dbReference type="ChEBI" id="CHEBI:78531"/>
        <dbReference type="ChEBI" id="CHEBI:456215"/>
        <dbReference type="EC" id="6.1.1.20"/>
    </reaction>
</comment>
<dbReference type="PROSITE" id="PS50862">
    <property type="entry name" value="AA_TRNA_LIGASE_II"/>
    <property type="match status" value="1"/>
</dbReference>
<comment type="subcellular location">
    <subcellularLocation>
        <location evidence="1 13">Cytoplasm</location>
    </subcellularLocation>
</comment>
<comment type="cofactor">
    <cofactor evidence="13">
        <name>Mg(2+)</name>
        <dbReference type="ChEBI" id="CHEBI:18420"/>
    </cofactor>
    <text evidence="13">Binds 2 magnesium ions per tetramer.</text>
</comment>
<evidence type="ECO:0000256" key="1">
    <source>
        <dbReference type="ARBA" id="ARBA00004496"/>
    </source>
</evidence>
<evidence type="ECO:0000256" key="2">
    <source>
        <dbReference type="ARBA" id="ARBA00010207"/>
    </source>
</evidence>
<dbReference type="InterPro" id="IPR010978">
    <property type="entry name" value="tRNA-bd_arm"/>
</dbReference>
<dbReference type="Proteomes" id="UP000824107">
    <property type="component" value="Unassembled WGS sequence"/>
</dbReference>
<reference evidence="15" key="2">
    <citation type="journal article" date="2021" name="PeerJ">
        <title>Extensive microbial diversity within the chicken gut microbiome revealed by metagenomics and culture.</title>
        <authorList>
            <person name="Gilroy R."/>
            <person name="Ravi A."/>
            <person name="Getino M."/>
            <person name="Pursley I."/>
            <person name="Horton D.L."/>
            <person name="Alikhan N.F."/>
            <person name="Baker D."/>
            <person name="Gharbi K."/>
            <person name="Hall N."/>
            <person name="Watson M."/>
            <person name="Adriaenssens E.M."/>
            <person name="Foster-Nyarko E."/>
            <person name="Jarju S."/>
            <person name="Secka A."/>
            <person name="Antonio M."/>
            <person name="Oren A."/>
            <person name="Chaudhuri R.R."/>
            <person name="La Ragione R."/>
            <person name="Hildebrand F."/>
            <person name="Pallen M.J."/>
        </authorList>
    </citation>
    <scope>NUCLEOTIDE SEQUENCE</scope>
    <source>
        <strain evidence="15">ChiW3-316</strain>
    </source>
</reference>
<dbReference type="InterPro" id="IPR004529">
    <property type="entry name" value="Phe-tRNA-synth_IIc_asu"/>
</dbReference>
<reference evidence="15" key="1">
    <citation type="submission" date="2020-10" db="EMBL/GenBank/DDBJ databases">
        <authorList>
            <person name="Gilroy R."/>
        </authorList>
    </citation>
    <scope>NUCLEOTIDE SEQUENCE</scope>
    <source>
        <strain evidence="15">ChiW3-316</strain>
    </source>
</reference>
<dbReference type="AlphaFoldDB" id="A0A9D1M2U5"/>
<comment type="similarity">
    <text evidence="2 13">Belongs to the class-II aminoacyl-tRNA synthetase family. Phe-tRNA synthetase alpha subunit type 1 subfamily.</text>
</comment>
<keyword evidence="4 13" id="KW-0963">Cytoplasm</keyword>
<evidence type="ECO:0000256" key="8">
    <source>
        <dbReference type="ARBA" id="ARBA00022840"/>
    </source>
</evidence>
<feature type="binding site" evidence="13">
    <location>
        <position position="261"/>
    </location>
    <ligand>
        <name>Mg(2+)</name>
        <dbReference type="ChEBI" id="CHEBI:18420"/>
        <note>shared with beta subunit</note>
    </ligand>
</feature>
<evidence type="ECO:0000256" key="13">
    <source>
        <dbReference type="HAMAP-Rule" id="MF_00281"/>
    </source>
</evidence>
<feature type="domain" description="Aminoacyl-transfer RNA synthetases class-II family profile" evidence="14">
    <location>
        <begin position="110"/>
        <end position="349"/>
    </location>
</feature>
<keyword evidence="11 13" id="KW-0030">Aminoacyl-tRNA synthetase</keyword>
<keyword evidence="7 13" id="KW-0547">Nucleotide-binding</keyword>
<evidence type="ECO:0000313" key="16">
    <source>
        <dbReference type="Proteomes" id="UP000824107"/>
    </source>
</evidence>
<sequence length="367" mass="41128">MEDTTQLKTELLAAVKQAADIKSLEEIRVSVLGKKGRITEMMKSLGGLSIEEKKEAGKTLNILKSEVEAALEAQKAVLEEKELNEKLARETIDVSLPVRPENQGRIHPVSKIYEEVVAIFGQMGFDVAEGPDIEDQFHNFNALNTPANHPARQMQDTFYIPNPESADFDDSYVVRTQTSSVQIRTMENKRPPIRIIAPGRTYRSDYDATHTPMFHQVEGLVIDKNITMAHLKGCLYDFVKAFFELDELPVRYRPSYFPFTEPSAEMDIGCLKSKTELKIGAGDDWLEILGCGMVHPNVLRAGGIDPDEYQGFAFGVGMDRLAMLKYGIPDLRTFFESDVRWLKHYGFVPLDESSMTGGLSNNGGAQR</sequence>
<dbReference type="GO" id="GO:0005737">
    <property type="term" value="C:cytoplasm"/>
    <property type="evidence" value="ECO:0007669"/>
    <property type="project" value="UniProtKB-SubCell"/>
</dbReference>
<evidence type="ECO:0000256" key="6">
    <source>
        <dbReference type="ARBA" id="ARBA00022723"/>
    </source>
</evidence>
<dbReference type="FunFam" id="3.30.930.10:FF:000003">
    <property type="entry name" value="Phenylalanine--tRNA ligase alpha subunit"/>
    <property type="match status" value="1"/>
</dbReference>
<dbReference type="SUPFAM" id="SSF46589">
    <property type="entry name" value="tRNA-binding arm"/>
    <property type="match status" value="1"/>
</dbReference>
<evidence type="ECO:0000259" key="14">
    <source>
        <dbReference type="PROSITE" id="PS50862"/>
    </source>
</evidence>
<evidence type="ECO:0000256" key="12">
    <source>
        <dbReference type="ARBA" id="ARBA00049255"/>
    </source>
</evidence>
<dbReference type="Gene3D" id="3.30.930.10">
    <property type="entry name" value="Bira Bifunctional Protein, Domain 2"/>
    <property type="match status" value="1"/>
</dbReference>
<keyword evidence="8 13" id="KW-0067">ATP-binding</keyword>
<evidence type="ECO:0000256" key="11">
    <source>
        <dbReference type="ARBA" id="ARBA00023146"/>
    </source>
</evidence>
<evidence type="ECO:0000256" key="7">
    <source>
        <dbReference type="ARBA" id="ARBA00022741"/>
    </source>
</evidence>
<gene>
    <name evidence="13 15" type="primary">pheS</name>
    <name evidence="15" type="ORF">IAD20_01045</name>
</gene>
<dbReference type="PANTHER" id="PTHR11538:SF41">
    <property type="entry name" value="PHENYLALANINE--TRNA LIGASE, MITOCHONDRIAL"/>
    <property type="match status" value="1"/>
</dbReference>
<organism evidence="15 16">
    <name type="scientific">Candidatus Scatocola faecipullorum</name>
    <dbReference type="NCBI Taxonomy" id="2840917"/>
    <lineage>
        <taxon>Bacteria</taxon>
        <taxon>Pseudomonadati</taxon>
        <taxon>Pseudomonadota</taxon>
        <taxon>Alphaproteobacteria</taxon>
        <taxon>Rhodospirillales</taxon>
        <taxon>Rhodospirillaceae</taxon>
        <taxon>Rhodospirillaceae incertae sedis</taxon>
        <taxon>Candidatus Scatocola</taxon>
    </lineage>
</organism>
<name>A0A9D1M2U5_9PROT</name>
<dbReference type="Pfam" id="PF02912">
    <property type="entry name" value="Phe_tRNA-synt_N"/>
    <property type="match status" value="1"/>
</dbReference>
<protein>
    <recommendedName>
        <fullName evidence="13">Phenylalanine--tRNA ligase alpha subunit</fullName>
        <ecNumber evidence="13">6.1.1.20</ecNumber>
    </recommendedName>
    <alternativeName>
        <fullName evidence="13">Phenylalanyl-tRNA synthetase alpha subunit</fullName>
        <shortName evidence="13">PheRS</shortName>
    </alternativeName>
</protein>
<keyword evidence="9 13" id="KW-0460">Magnesium</keyword>
<dbReference type="GO" id="GO:0000049">
    <property type="term" value="F:tRNA binding"/>
    <property type="evidence" value="ECO:0007669"/>
    <property type="project" value="InterPro"/>
</dbReference>
<evidence type="ECO:0000313" key="15">
    <source>
        <dbReference type="EMBL" id="HIU52649.1"/>
    </source>
</evidence>
<comment type="subunit">
    <text evidence="3 13">Tetramer of two alpha and two beta subunits.</text>
</comment>
<evidence type="ECO:0000256" key="9">
    <source>
        <dbReference type="ARBA" id="ARBA00022842"/>
    </source>
</evidence>
<dbReference type="GO" id="GO:0006432">
    <property type="term" value="P:phenylalanyl-tRNA aminoacylation"/>
    <property type="evidence" value="ECO:0007669"/>
    <property type="project" value="UniProtKB-UniRule"/>
</dbReference>
<proteinExistence type="inferred from homology"/>
<dbReference type="PANTHER" id="PTHR11538">
    <property type="entry name" value="PHENYLALANYL-TRNA SYNTHETASE"/>
    <property type="match status" value="1"/>
</dbReference>
<dbReference type="GO" id="GO:0004826">
    <property type="term" value="F:phenylalanine-tRNA ligase activity"/>
    <property type="evidence" value="ECO:0007669"/>
    <property type="project" value="UniProtKB-UniRule"/>
</dbReference>
<dbReference type="Pfam" id="PF01409">
    <property type="entry name" value="tRNA-synt_2d"/>
    <property type="match status" value="1"/>
</dbReference>
<dbReference type="GO" id="GO:0000287">
    <property type="term" value="F:magnesium ion binding"/>
    <property type="evidence" value="ECO:0007669"/>
    <property type="project" value="UniProtKB-UniRule"/>
</dbReference>
<evidence type="ECO:0000256" key="10">
    <source>
        <dbReference type="ARBA" id="ARBA00022917"/>
    </source>
</evidence>
<dbReference type="InterPro" id="IPR022911">
    <property type="entry name" value="Phe_tRNA_ligase_alpha1_bac"/>
</dbReference>
<dbReference type="InterPro" id="IPR045864">
    <property type="entry name" value="aa-tRNA-synth_II/BPL/LPL"/>
</dbReference>
<dbReference type="InterPro" id="IPR006195">
    <property type="entry name" value="aa-tRNA-synth_II"/>
</dbReference>
<keyword evidence="5 13" id="KW-0436">Ligase</keyword>